<evidence type="ECO:0000313" key="2">
    <source>
        <dbReference type="EMBL" id="KAJ1129649.1"/>
    </source>
</evidence>
<feature type="compositionally biased region" description="Basic and acidic residues" evidence="1">
    <location>
        <begin position="57"/>
        <end position="88"/>
    </location>
</feature>
<feature type="region of interest" description="Disordered" evidence="1">
    <location>
        <begin position="35"/>
        <end position="88"/>
    </location>
</feature>
<keyword evidence="3" id="KW-1185">Reference proteome</keyword>
<comment type="caution">
    <text evidence="2">The sequence shown here is derived from an EMBL/GenBank/DDBJ whole genome shotgun (WGS) entry which is preliminary data.</text>
</comment>
<organism evidence="2 3">
    <name type="scientific">Pleurodeles waltl</name>
    <name type="common">Iberian ribbed newt</name>
    <dbReference type="NCBI Taxonomy" id="8319"/>
    <lineage>
        <taxon>Eukaryota</taxon>
        <taxon>Metazoa</taxon>
        <taxon>Chordata</taxon>
        <taxon>Craniata</taxon>
        <taxon>Vertebrata</taxon>
        <taxon>Euteleostomi</taxon>
        <taxon>Amphibia</taxon>
        <taxon>Batrachia</taxon>
        <taxon>Caudata</taxon>
        <taxon>Salamandroidea</taxon>
        <taxon>Salamandridae</taxon>
        <taxon>Pleurodelinae</taxon>
        <taxon>Pleurodeles</taxon>
    </lineage>
</organism>
<dbReference type="AlphaFoldDB" id="A0AAV7PRX8"/>
<evidence type="ECO:0000313" key="3">
    <source>
        <dbReference type="Proteomes" id="UP001066276"/>
    </source>
</evidence>
<name>A0AAV7PRX8_PLEWA</name>
<reference evidence="2" key="1">
    <citation type="journal article" date="2022" name="bioRxiv">
        <title>Sequencing and chromosome-scale assembly of the giantPleurodeles waltlgenome.</title>
        <authorList>
            <person name="Brown T."/>
            <person name="Elewa A."/>
            <person name="Iarovenko S."/>
            <person name="Subramanian E."/>
            <person name="Araus A.J."/>
            <person name="Petzold A."/>
            <person name="Susuki M."/>
            <person name="Suzuki K.-i.T."/>
            <person name="Hayashi T."/>
            <person name="Toyoda A."/>
            <person name="Oliveira C."/>
            <person name="Osipova E."/>
            <person name="Leigh N.D."/>
            <person name="Simon A."/>
            <person name="Yun M.H."/>
        </authorList>
    </citation>
    <scope>NUCLEOTIDE SEQUENCE</scope>
    <source>
        <strain evidence="2">20211129_DDA</strain>
        <tissue evidence="2">Liver</tissue>
    </source>
</reference>
<protein>
    <submittedName>
        <fullName evidence="2">Uncharacterized protein</fullName>
    </submittedName>
</protein>
<accession>A0AAV7PRX8</accession>
<gene>
    <name evidence="2" type="ORF">NDU88_008015</name>
</gene>
<sequence>MENQGTTQEFNLEEIIKTARKAASTRSKEWILRQIRRGGASERPTQEVHTQDLPSDTARDETALAGEAEKRQRNASTGDKKGDKKESI</sequence>
<dbReference type="EMBL" id="JANPWB010000011">
    <property type="protein sequence ID" value="KAJ1129649.1"/>
    <property type="molecule type" value="Genomic_DNA"/>
</dbReference>
<evidence type="ECO:0000256" key="1">
    <source>
        <dbReference type="SAM" id="MobiDB-lite"/>
    </source>
</evidence>
<proteinExistence type="predicted"/>
<dbReference type="Proteomes" id="UP001066276">
    <property type="component" value="Chromosome 7"/>
</dbReference>